<evidence type="ECO:0000313" key="1">
    <source>
        <dbReference type="EMBL" id="AYV77746.1"/>
    </source>
</evidence>
<proteinExistence type="predicted"/>
<sequence>MFIYINLFNFSRNIFDKFILVNVISMFLECNIRILDPQRRKLKLDDKNVDWIHKKSGDEALFMCVWFKLQGPNGLLDRFNKIGLLDAKTHLPFKILTRDEFNKEMNRTCIIF</sequence>
<gene>
    <name evidence="1" type="ORF">Edafosvirus1_77</name>
</gene>
<name>A0A3G4ZS69_9VIRU</name>
<organism evidence="1">
    <name type="scientific">Edafosvirus sp</name>
    <dbReference type="NCBI Taxonomy" id="2487765"/>
    <lineage>
        <taxon>Viruses</taxon>
        <taxon>Varidnaviria</taxon>
        <taxon>Bamfordvirae</taxon>
        <taxon>Nucleocytoviricota</taxon>
        <taxon>Megaviricetes</taxon>
        <taxon>Imitervirales</taxon>
        <taxon>Mimiviridae</taxon>
        <taxon>Klosneuvirinae</taxon>
    </lineage>
</organism>
<protein>
    <submittedName>
        <fullName evidence="1">Uncharacterized protein</fullName>
    </submittedName>
</protein>
<accession>A0A3G4ZS69</accession>
<reference evidence="1" key="1">
    <citation type="submission" date="2018-10" db="EMBL/GenBank/DDBJ databases">
        <title>Hidden diversity of soil giant viruses.</title>
        <authorList>
            <person name="Schulz F."/>
            <person name="Alteio L."/>
            <person name="Goudeau D."/>
            <person name="Ryan E.M."/>
            <person name="Malmstrom R.R."/>
            <person name="Blanchard J."/>
            <person name="Woyke T."/>
        </authorList>
    </citation>
    <scope>NUCLEOTIDE SEQUENCE</scope>
    <source>
        <strain evidence="1">EDV1</strain>
    </source>
</reference>
<dbReference type="EMBL" id="MK072066">
    <property type="protein sequence ID" value="AYV77746.1"/>
    <property type="molecule type" value="Genomic_DNA"/>
</dbReference>